<dbReference type="AlphaFoldDB" id="Q7U420"/>
<evidence type="ECO:0000259" key="3">
    <source>
        <dbReference type="PROSITE" id="PS50102"/>
    </source>
</evidence>
<feature type="region of interest" description="Disordered" evidence="2">
    <location>
        <begin position="71"/>
        <end position="127"/>
    </location>
</feature>
<dbReference type="Pfam" id="PF00076">
    <property type="entry name" value="RRM_1"/>
    <property type="match status" value="1"/>
</dbReference>
<feature type="domain" description="RRM" evidence="3">
    <location>
        <begin position="3"/>
        <end position="81"/>
    </location>
</feature>
<protein>
    <submittedName>
        <fullName evidence="4">RNA-binding protein (RRM domain)</fullName>
    </submittedName>
</protein>
<dbReference type="Proteomes" id="UP000001422">
    <property type="component" value="Chromosome"/>
</dbReference>
<dbReference type="InterPro" id="IPR035979">
    <property type="entry name" value="RBD_domain_sf"/>
</dbReference>
<accession>Q7U420</accession>
<keyword evidence="1" id="KW-0694">RNA-binding</keyword>
<dbReference type="PANTHER" id="PTHR48025:SF1">
    <property type="entry name" value="RRM DOMAIN-CONTAINING PROTEIN"/>
    <property type="match status" value="1"/>
</dbReference>
<dbReference type="PROSITE" id="PS50102">
    <property type="entry name" value="RRM"/>
    <property type="match status" value="1"/>
</dbReference>
<dbReference type="InterPro" id="IPR000504">
    <property type="entry name" value="RRM_dom"/>
</dbReference>
<name>Q7U420_PARMW</name>
<dbReference type="GO" id="GO:0003729">
    <property type="term" value="F:mRNA binding"/>
    <property type="evidence" value="ECO:0007669"/>
    <property type="project" value="TreeGrafter"/>
</dbReference>
<proteinExistence type="predicted"/>
<dbReference type="SUPFAM" id="SSF54928">
    <property type="entry name" value="RNA-binding domain, RBD"/>
    <property type="match status" value="1"/>
</dbReference>
<sequence length="144" mass="15328">MSIRLYIGNLPQTFDEQELAALIKSVGEGIRFKSVLDRETGASRGFGFANVDDEKVADAVIEQLNGKDFGGSALRVERSERRENGGGGNRRGPNGGGNGQPQVARKAVNKVVHSDAPGEGAPDPRWAGELSKLKDLLANQKTAV</sequence>
<dbReference type="STRING" id="84588.SYNW2255"/>
<dbReference type="SMART" id="SM00360">
    <property type="entry name" value="RRM"/>
    <property type="match status" value="1"/>
</dbReference>
<dbReference type="EMBL" id="BX569695">
    <property type="protein sequence ID" value="CAE08770.1"/>
    <property type="molecule type" value="Genomic_DNA"/>
</dbReference>
<organism evidence="4 5">
    <name type="scientific">Parasynechococcus marenigrum (strain WH8102)</name>
    <dbReference type="NCBI Taxonomy" id="84588"/>
    <lineage>
        <taxon>Bacteria</taxon>
        <taxon>Bacillati</taxon>
        <taxon>Cyanobacteriota</taxon>
        <taxon>Cyanophyceae</taxon>
        <taxon>Synechococcales</taxon>
        <taxon>Prochlorococcaceae</taxon>
        <taxon>Parasynechococcus</taxon>
        <taxon>Parasynechococcus marenigrum</taxon>
    </lineage>
</organism>
<dbReference type="InterPro" id="IPR012677">
    <property type="entry name" value="Nucleotide-bd_a/b_plait_sf"/>
</dbReference>
<feature type="compositionally biased region" description="Gly residues" evidence="2">
    <location>
        <begin position="85"/>
        <end position="99"/>
    </location>
</feature>
<dbReference type="PANTHER" id="PTHR48025">
    <property type="entry name" value="OS02G0815200 PROTEIN"/>
    <property type="match status" value="1"/>
</dbReference>
<feature type="compositionally biased region" description="Basic and acidic residues" evidence="2">
    <location>
        <begin position="75"/>
        <end position="84"/>
    </location>
</feature>
<gene>
    <name evidence="4" type="ordered locus">SYNW2255</name>
</gene>
<dbReference type="HOGENOM" id="CLU_012062_28_2_3"/>
<evidence type="ECO:0000313" key="5">
    <source>
        <dbReference type="Proteomes" id="UP000001422"/>
    </source>
</evidence>
<reference evidence="4 5" key="1">
    <citation type="journal article" date="2003" name="Nature">
        <title>The genome of a motile marine Synechococcus.</title>
        <authorList>
            <person name="Palenik B."/>
            <person name="Brahamsha B."/>
            <person name="Larimer F."/>
            <person name="Land M."/>
            <person name="Hauser L."/>
            <person name="Chain P."/>
            <person name="Lamerdin J."/>
            <person name="Regala W."/>
            <person name="Allen E.A."/>
            <person name="McCarren J."/>
            <person name="Paulsen I."/>
            <person name="Dufresne A."/>
            <person name="Partensky F."/>
            <person name="Webb E."/>
            <person name="Waterbury J."/>
        </authorList>
    </citation>
    <scope>NUCLEOTIDE SEQUENCE [LARGE SCALE GENOMIC DNA]</scope>
    <source>
        <strain evidence="4 5">WH8102</strain>
    </source>
</reference>
<evidence type="ECO:0000256" key="1">
    <source>
        <dbReference type="ARBA" id="ARBA00022884"/>
    </source>
</evidence>
<keyword evidence="5" id="KW-1185">Reference proteome</keyword>
<evidence type="ECO:0000256" key="2">
    <source>
        <dbReference type="SAM" id="MobiDB-lite"/>
    </source>
</evidence>
<dbReference type="InterPro" id="IPR050502">
    <property type="entry name" value="Euk_RNA-bind_prot"/>
</dbReference>
<dbReference type="KEGG" id="syw:SYNW2255"/>
<evidence type="ECO:0000313" key="4">
    <source>
        <dbReference type="EMBL" id="CAE08770.1"/>
    </source>
</evidence>
<dbReference type="Gene3D" id="3.30.70.330">
    <property type="match status" value="1"/>
</dbReference>
<dbReference type="eggNOG" id="COG0724">
    <property type="taxonomic scope" value="Bacteria"/>
</dbReference>
<dbReference type="RefSeq" id="WP_011129108.1">
    <property type="nucleotide sequence ID" value="NC_005070.1"/>
</dbReference>